<dbReference type="EMBL" id="FWYF01000002">
    <property type="protein sequence ID" value="SMD33714.1"/>
    <property type="molecule type" value="Genomic_DNA"/>
</dbReference>
<accession>A0A1W2GB18</accession>
<dbReference type="AlphaFoldDB" id="A0A1W2GB18"/>
<name>A0A1W2GB18_REIFA</name>
<evidence type="ECO:0000313" key="1">
    <source>
        <dbReference type="EMBL" id="SMD33714.1"/>
    </source>
</evidence>
<evidence type="ECO:0000313" key="2">
    <source>
        <dbReference type="Proteomes" id="UP000192472"/>
    </source>
</evidence>
<protein>
    <submittedName>
        <fullName evidence="1">Uncharacterized protein</fullName>
    </submittedName>
</protein>
<dbReference type="RefSeq" id="WP_084372120.1">
    <property type="nucleotide sequence ID" value="NZ_FWYF01000002.1"/>
</dbReference>
<gene>
    <name evidence="1" type="ORF">SAMN04488029_1625</name>
</gene>
<sequence>MDQLATVLEIMQNVRTLDTDQKNNVMQYVKHMSSLNNQPEENYRKKAISEIRSALNQQTSF</sequence>
<keyword evidence="2" id="KW-1185">Reference proteome</keyword>
<reference evidence="1 2" key="1">
    <citation type="submission" date="2017-04" db="EMBL/GenBank/DDBJ databases">
        <authorList>
            <person name="Afonso C.L."/>
            <person name="Miller P.J."/>
            <person name="Scott M.A."/>
            <person name="Spackman E."/>
            <person name="Goraichik I."/>
            <person name="Dimitrov K.M."/>
            <person name="Suarez D.L."/>
            <person name="Swayne D.E."/>
        </authorList>
    </citation>
    <scope>NUCLEOTIDE SEQUENCE [LARGE SCALE GENOMIC DNA]</scope>
    <source>
        <strain evidence="1 2">DSM 26133</strain>
    </source>
</reference>
<organism evidence="1 2">
    <name type="scientific">Reichenbachiella faecimaris</name>
    <dbReference type="NCBI Taxonomy" id="692418"/>
    <lineage>
        <taxon>Bacteria</taxon>
        <taxon>Pseudomonadati</taxon>
        <taxon>Bacteroidota</taxon>
        <taxon>Cytophagia</taxon>
        <taxon>Cytophagales</taxon>
        <taxon>Reichenbachiellaceae</taxon>
        <taxon>Reichenbachiella</taxon>
    </lineage>
</organism>
<dbReference type="OrthoDB" id="9939182at2"/>
<dbReference type="Proteomes" id="UP000192472">
    <property type="component" value="Unassembled WGS sequence"/>
</dbReference>
<proteinExistence type="predicted"/>